<accession>A0A484N836</accession>
<protein>
    <submittedName>
        <fullName evidence="1">Uncharacterized protein</fullName>
    </submittedName>
</protein>
<reference evidence="1 2" key="1">
    <citation type="submission" date="2018-04" db="EMBL/GenBank/DDBJ databases">
        <authorList>
            <person name="Vogel A."/>
        </authorList>
    </citation>
    <scope>NUCLEOTIDE SEQUENCE [LARGE SCALE GENOMIC DNA]</scope>
</reference>
<name>A0A484N836_9ASTE</name>
<evidence type="ECO:0000313" key="1">
    <source>
        <dbReference type="EMBL" id="VFQ96676.1"/>
    </source>
</evidence>
<keyword evidence="2" id="KW-1185">Reference proteome</keyword>
<proteinExistence type="predicted"/>
<sequence>MSTRLNHVDFFSLLAWKIHNFHKHSQSLLCCRPSHCWNPKYPCRRDFFRWDYSSEYGSDAHPSVPEDCNDCKIEVYPPKKQWRREPESQSDAEAVSPK</sequence>
<dbReference type="AlphaFoldDB" id="A0A484N836"/>
<organism evidence="1 2">
    <name type="scientific">Cuscuta campestris</name>
    <dbReference type="NCBI Taxonomy" id="132261"/>
    <lineage>
        <taxon>Eukaryota</taxon>
        <taxon>Viridiplantae</taxon>
        <taxon>Streptophyta</taxon>
        <taxon>Embryophyta</taxon>
        <taxon>Tracheophyta</taxon>
        <taxon>Spermatophyta</taxon>
        <taxon>Magnoliopsida</taxon>
        <taxon>eudicotyledons</taxon>
        <taxon>Gunneridae</taxon>
        <taxon>Pentapetalae</taxon>
        <taxon>asterids</taxon>
        <taxon>lamiids</taxon>
        <taxon>Solanales</taxon>
        <taxon>Convolvulaceae</taxon>
        <taxon>Cuscuteae</taxon>
        <taxon>Cuscuta</taxon>
        <taxon>Cuscuta subgen. Grammica</taxon>
        <taxon>Cuscuta sect. Cleistogrammica</taxon>
    </lineage>
</organism>
<dbReference type="EMBL" id="OOIL02006160">
    <property type="protein sequence ID" value="VFQ96676.1"/>
    <property type="molecule type" value="Genomic_DNA"/>
</dbReference>
<gene>
    <name evidence="1" type="ORF">CCAM_LOCUS38452</name>
</gene>
<dbReference type="Proteomes" id="UP000595140">
    <property type="component" value="Unassembled WGS sequence"/>
</dbReference>
<evidence type="ECO:0000313" key="2">
    <source>
        <dbReference type="Proteomes" id="UP000595140"/>
    </source>
</evidence>